<dbReference type="InterPro" id="IPR018490">
    <property type="entry name" value="cNMP-bd_dom_sf"/>
</dbReference>
<dbReference type="RefSeq" id="WP_071635896.1">
    <property type="nucleotide sequence ID" value="NZ_MLFK01000005.1"/>
</dbReference>
<dbReference type="Proteomes" id="UP000182826">
    <property type="component" value="Unassembled WGS sequence"/>
</dbReference>
<keyword evidence="3" id="KW-1185">Reference proteome</keyword>
<dbReference type="OrthoDB" id="1092431at2"/>
<dbReference type="InterPro" id="IPR000595">
    <property type="entry name" value="cNMP-bd_dom"/>
</dbReference>
<gene>
    <name evidence="2" type="ORF">BKM63_06950</name>
</gene>
<feature type="domain" description="Cyclic nucleotide-binding" evidence="1">
    <location>
        <begin position="11"/>
        <end position="115"/>
    </location>
</feature>
<dbReference type="CDD" id="cd00038">
    <property type="entry name" value="CAP_ED"/>
    <property type="match status" value="1"/>
</dbReference>
<dbReference type="PROSITE" id="PS50042">
    <property type="entry name" value="CNMP_BINDING_3"/>
    <property type="match status" value="1"/>
</dbReference>
<comment type="caution">
    <text evidence="2">The sequence shown here is derived from an EMBL/GenBank/DDBJ whole genome shotgun (WGS) entry which is preliminary data.</text>
</comment>
<reference evidence="2 3" key="1">
    <citation type="submission" date="2016-10" db="EMBL/GenBank/DDBJ databases">
        <title>Draft Genome Sequence of Rhizobacteria Flavobacterium johnsoniae CI04.</title>
        <authorList>
            <person name="Bravo J.I."/>
            <person name="Lozano G.L."/>
            <person name="Handelsman J."/>
        </authorList>
    </citation>
    <scope>NUCLEOTIDE SEQUENCE [LARGE SCALE GENOMIC DNA]</scope>
    <source>
        <strain evidence="2 3">CI04</strain>
    </source>
</reference>
<evidence type="ECO:0000313" key="2">
    <source>
        <dbReference type="EMBL" id="OIV42604.1"/>
    </source>
</evidence>
<dbReference type="InterPro" id="IPR014710">
    <property type="entry name" value="RmlC-like_jellyroll"/>
</dbReference>
<proteinExistence type="predicted"/>
<dbReference type="Gene3D" id="2.60.120.10">
    <property type="entry name" value="Jelly Rolls"/>
    <property type="match status" value="1"/>
</dbReference>
<dbReference type="SMART" id="SM00100">
    <property type="entry name" value="cNMP"/>
    <property type="match status" value="1"/>
</dbReference>
<dbReference type="SUPFAM" id="SSF51206">
    <property type="entry name" value="cAMP-binding domain-like"/>
    <property type="match status" value="1"/>
</dbReference>
<organism evidence="2 3">
    <name type="scientific">Flavobacterium johnsoniae</name>
    <name type="common">Cytophaga johnsonae</name>
    <dbReference type="NCBI Taxonomy" id="986"/>
    <lineage>
        <taxon>Bacteria</taxon>
        <taxon>Pseudomonadati</taxon>
        <taxon>Bacteroidota</taxon>
        <taxon>Flavobacteriia</taxon>
        <taxon>Flavobacteriales</taxon>
        <taxon>Flavobacteriaceae</taxon>
        <taxon>Flavobacterium</taxon>
    </lineage>
</organism>
<name>A0A1J7CLZ7_FLAJO</name>
<sequence>MTDIFKDFITQLAEVNKQDMNRIMSCITTHKVKRNTIILSQGEVCTRFYFLEKGCMRTYYITKEGQEKTRLVSFDNSPVTALTSFITQKPSVEYIDALEDSELLSISYDDFFILLNEIPSWALFYRKMLELAFAFQNRRIEDLVTLSAKERYEKLLKEQPHYIQRLSNRVVATYLGISQETLSRLKSK</sequence>
<accession>A0A1J7CLZ7</accession>
<dbReference type="AlphaFoldDB" id="A0A1J7CLZ7"/>
<protein>
    <recommendedName>
        <fullName evidence="1">Cyclic nucleotide-binding domain-containing protein</fullName>
    </recommendedName>
</protein>
<dbReference type="Pfam" id="PF00027">
    <property type="entry name" value="cNMP_binding"/>
    <property type="match status" value="1"/>
</dbReference>
<evidence type="ECO:0000313" key="3">
    <source>
        <dbReference type="Proteomes" id="UP000182826"/>
    </source>
</evidence>
<dbReference type="EMBL" id="MLFK01000005">
    <property type="protein sequence ID" value="OIV42604.1"/>
    <property type="molecule type" value="Genomic_DNA"/>
</dbReference>
<evidence type="ECO:0000259" key="1">
    <source>
        <dbReference type="PROSITE" id="PS50042"/>
    </source>
</evidence>